<accession>A0A7J6SJQ4</accession>
<evidence type="ECO:0000313" key="2">
    <source>
        <dbReference type="EMBL" id="KAF4733189.1"/>
    </source>
</evidence>
<dbReference type="EMBL" id="JABANO010033589">
    <property type="protein sequence ID" value="KAF4706582.1"/>
    <property type="molecule type" value="Genomic_DNA"/>
</dbReference>
<sequence>MATFQLPPHVEALRYMMVEGGGDGRVMPPELVGEVMGYCGRPILRMDGPSEMVYTKDTPCYNTFKRDNVLYSIEVFHVGNGVRGARIVEVSTGVVGRLSIPSIEPHHVNVASCYYDSSRSCLFVSYIFQARSGDGSHLVGYRMPSRSIFLNIELPFSNFACTHAMAVVDDILYIAMRSSRICLYFVQWRESTELKLALLPDLQRVSSSGSMFLRAVPGGPQSVNLQFKSESVWHQVRIQMVRREPFMRFEAVKDMRVEAEKIEGFLVPVVGSSPPLHLSVSDDKTSASLRTQDGLKKVAVFDLGEESPPAEILADGRWTLGYYRFLNGTSYFVRFQPYVCE</sequence>
<evidence type="ECO:0000313" key="3">
    <source>
        <dbReference type="Proteomes" id="UP000553632"/>
    </source>
</evidence>
<dbReference type="Proteomes" id="UP000553632">
    <property type="component" value="Unassembled WGS sequence"/>
</dbReference>
<dbReference type="EMBL" id="JABANM010014111">
    <property type="protein sequence ID" value="KAF4733189.1"/>
    <property type="molecule type" value="Genomic_DNA"/>
</dbReference>
<keyword evidence="3" id="KW-1185">Reference proteome</keyword>
<reference evidence="3 4" key="1">
    <citation type="submission" date="2020-04" db="EMBL/GenBank/DDBJ databases">
        <title>Perkinsus olseni comparative genomics.</title>
        <authorList>
            <person name="Bogema D.R."/>
        </authorList>
    </citation>
    <scope>NUCLEOTIDE SEQUENCE [LARGE SCALE GENOMIC DNA]</scope>
    <source>
        <strain evidence="2">ATCC PRA-205</strain>
        <strain evidence="1 3">ATCC PRA-207</strain>
    </source>
</reference>
<comment type="caution">
    <text evidence="2">The sequence shown here is derived from an EMBL/GenBank/DDBJ whole genome shotgun (WGS) entry which is preliminary data.</text>
</comment>
<proteinExistence type="predicted"/>
<organism evidence="2 4">
    <name type="scientific">Perkinsus olseni</name>
    <name type="common">Perkinsus atlanticus</name>
    <dbReference type="NCBI Taxonomy" id="32597"/>
    <lineage>
        <taxon>Eukaryota</taxon>
        <taxon>Sar</taxon>
        <taxon>Alveolata</taxon>
        <taxon>Perkinsozoa</taxon>
        <taxon>Perkinsea</taxon>
        <taxon>Perkinsida</taxon>
        <taxon>Perkinsidae</taxon>
        <taxon>Perkinsus</taxon>
    </lineage>
</organism>
<name>A0A7J6SJQ4_PEROL</name>
<evidence type="ECO:0000313" key="1">
    <source>
        <dbReference type="EMBL" id="KAF4706582.1"/>
    </source>
</evidence>
<protein>
    <submittedName>
        <fullName evidence="2">Uncharacterized protein</fullName>
    </submittedName>
</protein>
<evidence type="ECO:0000313" key="4">
    <source>
        <dbReference type="Proteomes" id="UP000574390"/>
    </source>
</evidence>
<gene>
    <name evidence="2" type="ORF">FOZ62_025692</name>
    <name evidence="1" type="ORF">FOZ63_027633</name>
</gene>
<dbReference type="AlphaFoldDB" id="A0A7J6SJQ4"/>
<dbReference type="Proteomes" id="UP000574390">
    <property type="component" value="Unassembled WGS sequence"/>
</dbReference>